<dbReference type="AlphaFoldDB" id="A0A2S7T050"/>
<dbReference type="Pfam" id="PF13568">
    <property type="entry name" value="OMP_b-brl_2"/>
    <property type="match status" value="1"/>
</dbReference>
<proteinExistence type="predicted"/>
<reference evidence="3 4" key="1">
    <citation type="submission" date="2018-01" db="EMBL/GenBank/DDBJ databases">
        <title>A novel member of the phylum Bacteroidetes isolated from glacier ice.</title>
        <authorList>
            <person name="Liu Q."/>
            <person name="Xin Y.-H."/>
        </authorList>
    </citation>
    <scope>NUCLEOTIDE SEQUENCE [LARGE SCALE GENOMIC DNA]</scope>
    <source>
        <strain evidence="3 4">RB1R16</strain>
    </source>
</reference>
<evidence type="ECO:0000259" key="2">
    <source>
        <dbReference type="Pfam" id="PF13568"/>
    </source>
</evidence>
<feature type="signal peptide" evidence="1">
    <location>
        <begin position="1"/>
        <end position="21"/>
    </location>
</feature>
<dbReference type="Proteomes" id="UP000239872">
    <property type="component" value="Unassembled WGS sequence"/>
</dbReference>
<feature type="chain" id="PRO_5015450260" description="Outer membrane protein beta-barrel domain-containing protein" evidence="1">
    <location>
        <begin position="22"/>
        <end position="202"/>
    </location>
</feature>
<protein>
    <recommendedName>
        <fullName evidence="2">Outer membrane protein beta-barrel domain-containing protein</fullName>
    </recommendedName>
</protein>
<gene>
    <name evidence="3" type="ORF">CJD36_000140</name>
</gene>
<evidence type="ECO:0000313" key="3">
    <source>
        <dbReference type="EMBL" id="PQJ12205.1"/>
    </source>
</evidence>
<keyword evidence="1" id="KW-0732">Signal</keyword>
<dbReference type="EMBL" id="PPSL01000001">
    <property type="protein sequence ID" value="PQJ12205.1"/>
    <property type="molecule type" value="Genomic_DNA"/>
</dbReference>
<organism evidence="3 4">
    <name type="scientific">Flavipsychrobacter stenotrophus</name>
    <dbReference type="NCBI Taxonomy" id="2077091"/>
    <lineage>
        <taxon>Bacteria</taxon>
        <taxon>Pseudomonadati</taxon>
        <taxon>Bacteroidota</taxon>
        <taxon>Chitinophagia</taxon>
        <taxon>Chitinophagales</taxon>
        <taxon>Chitinophagaceae</taxon>
        <taxon>Flavipsychrobacter</taxon>
    </lineage>
</organism>
<evidence type="ECO:0000313" key="4">
    <source>
        <dbReference type="Proteomes" id="UP000239872"/>
    </source>
</evidence>
<name>A0A2S7T050_9BACT</name>
<dbReference type="OrthoDB" id="947434at2"/>
<sequence>MKRILLFSLLAINLFMATVHAQSPVKPDLGIKLGANFAHLGGDHWEQSYQPGVLAGAIVGVRKHKVGLQVEFLINTAHYTTKDLVDSVRKGDFRATYFDIPVMLEYRLIGAKLAPKVWIMAGPQFSNLMSVKSLNAYANDVKQSFKSGTVSAVVGLEVRYAKFTLGGRYVIGLTSINNEDVSTVKQSWSSRSGQVYLGFRFI</sequence>
<evidence type="ECO:0000256" key="1">
    <source>
        <dbReference type="SAM" id="SignalP"/>
    </source>
</evidence>
<keyword evidence="4" id="KW-1185">Reference proteome</keyword>
<accession>A0A2S7T050</accession>
<dbReference type="RefSeq" id="WP_105037090.1">
    <property type="nucleotide sequence ID" value="NZ_PPSL01000001.1"/>
</dbReference>
<feature type="domain" description="Outer membrane protein beta-barrel" evidence="2">
    <location>
        <begin position="28"/>
        <end position="176"/>
    </location>
</feature>
<dbReference type="InterPro" id="IPR025665">
    <property type="entry name" value="Beta-barrel_OMP_2"/>
</dbReference>
<comment type="caution">
    <text evidence="3">The sequence shown here is derived from an EMBL/GenBank/DDBJ whole genome shotgun (WGS) entry which is preliminary data.</text>
</comment>